<dbReference type="EMBL" id="KN840443">
    <property type="protein sequence ID" value="KIP11922.1"/>
    <property type="molecule type" value="Genomic_DNA"/>
</dbReference>
<feature type="compositionally biased region" description="Basic and acidic residues" evidence="6">
    <location>
        <begin position="143"/>
        <end position="166"/>
    </location>
</feature>
<gene>
    <name evidence="8" type="ORF">PHLGIDRAFT_419835</name>
</gene>
<keyword evidence="2" id="KW-0677">Repeat</keyword>
<name>A0A0C3SDK8_PHLG1</name>
<proteinExistence type="predicted"/>
<evidence type="ECO:0000256" key="6">
    <source>
        <dbReference type="SAM" id="MobiDB-lite"/>
    </source>
</evidence>
<accession>A0A0C3SDK8</accession>
<feature type="compositionally biased region" description="Polar residues" evidence="6">
    <location>
        <begin position="167"/>
        <end position="183"/>
    </location>
</feature>
<dbReference type="SUPFAM" id="SSF57667">
    <property type="entry name" value="beta-beta-alpha zinc fingers"/>
    <property type="match status" value="1"/>
</dbReference>
<dbReference type="Gene3D" id="3.30.160.60">
    <property type="entry name" value="Classic Zinc Finger"/>
    <property type="match status" value="1"/>
</dbReference>
<evidence type="ECO:0000256" key="1">
    <source>
        <dbReference type="ARBA" id="ARBA00022723"/>
    </source>
</evidence>
<evidence type="ECO:0000313" key="9">
    <source>
        <dbReference type="Proteomes" id="UP000053257"/>
    </source>
</evidence>
<dbReference type="PANTHER" id="PTHR24379:SF121">
    <property type="entry name" value="C2H2-TYPE DOMAIN-CONTAINING PROTEIN"/>
    <property type="match status" value="1"/>
</dbReference>
<dbReference type="GO" id="GO:0008270">
    <property type="term" value="F:zinc ion binding"/>
    <property type="evidence" value="ECO:0007669"/>
    <property type="project" value="UniProtKB-KW"/>
</dbReference>
<keyword evidence="1" id="KW-0479">Metal-binding</keyword>
<dbReference type="PROSITE" id="PS50157">
    <property type="entry name" value="ZINC_FINGER_C2H2_2"/>
    <property type="match status" value="1"/>
</dbReference>
<organism evidence="8 9">
    <name type="scientific">Phlebiopsis gigantea (strain 11061_1 CR5-6)</name>
    <name type="common">White-rot fungus</name>
    <name type="synonym">Peniophora gigantea</name>
    <dbReference type="NCBI Taxonomy" id="745531"/>
    <lineage>
        <taxon>Eukaryota</taxon>
        <taxon>Fungi</taxon>
        <taxon>Dikarya</taxon>
        <taxon>Basidiomycota</taxon>
        <taxon>Agaricomycotina</taxon>
        <taxon>Agaricomycetes</taxon>
        <taxon>Polyporales</taxon>
        <taxon>Phanerochaetaceae</taxon>
        <taxon>Phlebiopsis</taxon>
    </lineage>
</organism>
<evidence type="ECO:0000313" key="8">
    <source>
        <dbReference type="EMBL" id="KIP11922.1"/>
    </source>
</evidence>
<feature type="region of interest" description="Disordered" evidence="6">
    <location>
        <begin position="128"/>
        <end position="196"/>
    </location>
</feature>
<evidence type="ECO:0000256" key="2">
    <source>
        <dbReference type="ARBA" id="ARBA00022737"/>
    </source>
</evidence>
<evidence type="ECO:0000256" key="3">
    <source>
        <dbReference type="ARBA" id="ARBA00022771"/>
    </source>
</evidence>
<evidence type="ECO:0000259" key="7">
    <source>
        <dbReference type="PROSITE" id="PS50157"/>
    </source>
</evidence>
<dbReference type="HOGENOM" id="CLU_685332_0_0_1"/>
<sequence length="402" mass="44744">MKPRAFECVEGHKQFKSESSKEQHCKDKRHPPQQLNTDVFPCGRCSLKCSTVMELVLHSSTHVQTPTQHPYESVSNPYPPEIARRLEVLGIGRTYPFAQTTPELPWLIDACTQGRLPPRWVKTEAENYTQNSNSRANAGSLDVKGKGVDASRMKEKHRADKGRADTASHNTEPCPNDATSAQPTAIPRPAGMDKDTEVQCSQGFGKFRNAATLHDHCKAKEFQTEAASDFPPLPSKPAGLDSSVAHKPTVVMSNGSGIQCTICLVWVVDKADLARHWQERHAIKCRDCQTDFDTDRALEIHIRDTPNHICCSICNKTYRLKATLHYHISVNHVGQRPPAECLICNKGYKSVGVLEDHIAAIHRLDTRYTLQTIDGVAQYGTFPSSPASMPEPPVKPERKVRV</sequence>
<evidence type="ECO:0000256" key="5">
    <source>
        <dbReference type="PROSITE-ProRule" id="PRU00042"/>
    </source>
</evidence>
<keyword evidence="3 5" id="KW-0863">Zinc-finger</keyword>
<dbReference type="SMART" id="SM00355">
    <property type="entry name" value="ZnF_C2H2"/>
    <property type="match status" value="6"/>
</dbReference>
<dbReference type="InterPro" id="IPR013087">
    <property type="entry name" value="Znf_C2H2_type"/>
</dbReference>
<feature type="region of interest" description="Disordered" evidence="6">
    <location>
        <begin position="383"/>
        <end position="402"/>
    </location>
</feature>
<dbReference type="STRING" id="745531.A0A0C3SDK8"/>
<keyword evidence="9" id="KW-1185">Reference proteome</keyword>
<keyword evidence="4" id="KW-0862">Zinc</keyword>
<reference evidence="8 9" key="1">
    <citation type="journal article" date="2014" name="PLoS Genet.">
        <title>Analysis of the Phlebiopsis gigantea genome, transcriptome and secretome provides insight into its pioneer colonization strategies of wood.</title>
        <authorList>
            <person name="Hori C."/>
            <person name="Ishida T."/>
            <person name="Igarashi K."/>
            <person name="Samejima M."/>
            <person name="Suzuki H."/>
            <person name="Master E."/>
            <person name="Ferreira P."/>
            <person name="Ruiz-Duenas F.J."/>
            <person name="Held B."/>
            <person name="Canessa P."/>
            <person name="Larrondo L.F."/>
            <person name="Schmoll M."/>
            <person name="Druzhinina I.S."/>
            <person name="Kubicek C.P."/>
            <person name="Gaskell J.A."/>
            <person name="Kersten P."/>
            <person name="St John F."/>
            <person name="Glasner J."/>
            <person name="Sabat G."/>
            <person name="Splinter BonDurant S."/>
            <person name="Syed K."/>
            <person name="Yadav J."/>
            <person name="Mgbeahuruike A.C."/>
            <person name="Kovalchuk A."/>
            <person name="Asiegbu F.O."/>
            <person name="Lackner G."/>
            <person name="Hoffmeister D."/>
            <person name="Rencoret J."/>
            <person name="Gutierrez A."/>
            <person name="Sun H."/>
            <person name="Lindquist E."/>
            <person name="Barry K."/>
            <person name="Riley R."/>
            <person name="Grigoriev I.V."/>
            <person name="Henrissat B."/>
            <person name="Kues U."/>
            <person name="Berka R.M."/>
            <person name="Martinez A.T."/>
            <person name="Covert S.F."/>
            <person name="Blanchette R.A."/>
            <person name="Cullen D."/>
        </authorList>
    </citation>
    <scope>NUCLEOTIDE SEQUENCE [LARGE SCALE GENOMIC DNA]</scope>
    <source>
        <strain evidence="8 9">11061_1 CR5-6</strain>
    </source>
</reference>
<dbReference type="OrthoDB" id="3268450at2759"/>
<dbReference type="Proteomes" id="UP000053257">
    <property type="component" value="Unassembled WGS sequence"/>
</dbReference>
<dbReference type="InterPro" id="IPR036236">
    <property type="entry name" value="Znf_C2H2_sf"/>
</dbReference>
<feature type="compositionally biased region" description="Polar residues" evidence="6">
    <location>
        <begin position="128"/>
        <end position="137"/>
    </location>
</feature>
<dbReference type="PANTHER" id="PTHR24379">
    <property type="entry name" value="KRAB AND ZINC FINGER DOMAIN-CONTAINING"/>
    <property type="match status" value="1"/>
</dbReference>
<evidence type="ECO:0000256" key="4">
    <source>
        <dbReference type="ARBA" id="ARBA00022833"/>
    </source>
</evidence>
<feature type="domain" description="C2H2-type" evidence="7">
    <location>
        <begin position="309"/>
        <end position="337"/>
    </location>
</feature>
<dbReference type="PROSITE" id="PS00028">
    <property type="entry name" value="ZINC_FINGER_C2H2_1"/>
    <property type="match status" value="3"/>
</dbReference>
<protein>
    <recommendedName>
        <fullName evidence="7">C2H2-type domain-containing protein</fullName>
    </recommendedName>
</protein>
<dbReference type="AlphaFoldDB" id="A0A0C3SDK8"/>